<dbReference type="PANTHER" id="PTHR13798">
    <property type="entry name" value="RNA BINDING MOTIF RBM PROTEIN -RELATED"/>
    <property type="match status" value="1"/>
</dbReference>
<dbReference type="SUPFAM" id="SSF54928">
    <property type="entry name" value="RNA-binding domain, RBD"/>
    <property type="match status" value="1"/>
</dbReference>
<dbReference type="GeneTree" id="ENSGT00870000136493"/>
<dbReference type="InterPro" id="IPR012677">
    <property type="entry name" value="Nucleotide-bd_a/b_plait_sf"/>
</dbReference>
<dbReference type="InterPro" id="IPR035979">
    <property type="entry name" value="RBD_domain_sf"/>
</dbReference>
<accession>A0A3B5BGJ4</accession>
<reference evidence="6" key="1">
    <citation type="submission" date="2023-09" db="UniProtKB">
        <authorList>
            <consortium name="Ensembl"/>
        </authorList>
    </citation>
    <scope>IDENTIFICATION</scope>
</reference>
<dbReference type="InterPro" id="IPR052285">
    <property type="entry name" value="NEXT_complex_subunit"/>
</dbReference>
<evidence type="ECO:0000256" key="4">
    <source>
        <dbReference type="PROSITE-ProRule" id="PRU00176"/>
    </source>
</evidence>
<keyword evidence="2 4" id="KW-0694">RNA-binding</keyword>
<evidence type="ECO:0000256" key="1">
    <source>
        <dbReference type="ARBA" id="ARBA00004642"/>
    </source>
</evidence>
<protein>
    <submittedName>
        <fullName evidence="6">RNA binding motif protein 7</fullName>
    </submittedName>
</protein>
<name>A0A3B5BGJ4_9TELE</name>
<evidence type="ECO:0000256" key="2">
    <source>
        <dbReference type="ARBA" id="ARBA00022884"/>
    </source>
</evidence>
<dbReference type="Pfam" id="PF00076">
    <property type="entry name" value="RRM_1"/>
    <property type="match status" value="1"/>
</dbReference>
<evidence type="ECO:0000256" key="3">
    <source>
        <dbReference type="ARBA" id="ARBA00023242"/>
    </source>
</evidence>
<organism evidence="6">
    <name type="scientific">Stegastes partitus</name>
    <name type="common">bicolor damselfish</name>
    <dbReference type="NCBI Taxonomy" id="144197"/>
    <lineage>
        <taxon>Eukaryota</taxon>
        <taxon>Metazoa</taxon>
        <taxon>Chordata</taxon>
        <taxon>Craniata</taxon>
        <taxon>Vertebrata</taxon>
        <taxon>Euteleostomi</taxon>
        <taxon>Actinopterygii</taxon>
        <taxon>Neopterygii</taxon>
        <taxon>Teleostei</taxon>
        <taxon>Neoteleostei</taxon>
        <taxon>Acanthomorphata</taxon>
        <taxon>Ovalentaria</taxon>
        <taxon>Pomacentridae</taxon>
        <taxon>Stegastes</taxon>
    </lineage>
</organism>
<dbReference type="Gene3D" id="3.30.70.330">
    <property type="match status" value="1"/>
</dbReference>
<evidence type="ECO:0000313" key="6">
    <source>
        <dbReference type="Ensembl" id="ENSSPAP00000025567.1"/>
    </source>
</evidence>
<evidence type="ECO:0000259" key="5">
    <source>
        <dbReference type="PROSITE" id="PS50102"/>
    </source>
</evidence>
<dbReference type="GO" id="GO:0000381">
    <property type="term" value="P:regulation of alternative mRNA splicing, via spliceosome"/>
    <property type="evidence" value="ECO:0007669"/>
    <property type="project" value="TreeGrafter"/>
</dbReference>
<dbReference type="GO" id="GO:0005654">
    <property type="term" value="C:nucleoplasm"/>
    <property type="evidence" value="ECO:0007669"/>
    <property type="project" value="UniProtKB-SubCell"/>
</dbReference>
<dbReference type="GO" id="GO:0003727">
    <property type="term" value="F:single-stranded RNA binding"/>
    <property type="evidence" value="ECO:0007669"/>
    <property type="project" value="TreeGrafter"/>
</dbReference>
<dbReference type="Ensembl" id="ENSSPAT00000025988.1">
    <property type="protein sequence ID" value="ENSSPAP00000025567.1"/>
    <property type="gene ID" value="ENSSPAG00000019320.1"/>
</dbReference>
<comment type="subcellular location">
    <subcellularLocation>
        <location evidence="1">Nucleus</location>
        <location evidence="1">Nucleoplasm</location>
    </subcellularLocation>
</comment>
<proteinExistence type="predicted"/>
<sequence>EAAAAEETDRTLFIRNLDTRVTEELLFELFLQAGPLIKTKIPKDADGKQKTFGFAVYKHEVSVPYAMELLNGTSLYGRTIHVQFRSGEWTSVFLAGEQIYLPPHPLFLSSFDIYCIHFCTCSCHGPP</sequence>
<dbReference type="AlphaFoldDB" id="A0A3B5BGJ4"/>
<dbReference type="SMART" id="SM00360">
    <property type="entry name" value="RRM"/>
    <property type="match status" value="1"/>
</dbReference>
<feature type="domain" description="RRM" evidence="5">
    <location>
        <begin position="10"/>
        <end position="87"/>
    </location>
</feature>
<keyword evidence="3" id="KW-0539">Nucleus</keyword>
<dbReference type="PANTHER" id="PTHR13798:SF11">
    <property type="entry name" value="RNA-BINDING PROTEIN 7-RELATED"/>
    <property type="match status" value="1"/>
</dbReference>
<dbReference type="InterPro" id="IPR000504">
    <property type="entry name" value="RRM_dom"/>
</dbReference>
<dbReference type="PROSITE" id="PS50102">
    <property type="entry name" value="RRM"/>
    <property type="match status" value="1"/>
</dbReference>